<gene>
    <name evidence="1" type="ORF">IV43_GL000023</name>
</gene>
<name>A0A0R2KPB1_9LACO</name>
<dbReference type="EMBL" id="JQBK01000001">
    <property type="protein sequence ID" value="KRN88173.1"/>
    <property type="molecule type" value="Genomic_DNA"/>
</dbReference>
<evidence type="ECO:0000313" key="2">
    <source>
        <dbReference type="Proteomes" id="UP000051491"/>
    </source>
</evidence>
<comment type="caution">
    <text evidence="1">The sequence shown here is derived from an EMBL/GenBank/DDBJ whole genome shotgun (WGS) entry which is preliminary data.</text>
</comment>
<dbReference type="Proteomes" id="UP000051491">
    <property type="component" value="Unassembled WGS sequence"/>
</dbReference>
<organism evidence="1 2">
    <name type="scientific">Ligilactobacillus acidipiscis</name>
    <dbReference type="NCBI Taxonomy" id="89059"/>
    <lineage>
        <taxon>Bacteria</taxon>
        <taxon>Bacillati</taxon>
        <taxon>Bacillota</taxon>
        <taxon>Bacilli</taxon>
        <taxon>Lactobacillales</taxon>
        <taxon>Lactobacillaceae</taxon>
        <taxon>Ligilactobacillus</taxon>
    </lineage>
</organism>
<proteinExistence type="predicted"/>
<dbReference type="OrthoDB" id="9918872at2"/>
<protein>
    <submittedName>
        <fullName evidence="1">Uncharacterized protein</fullName>
    </submittedName>
</protein>
<evidence type="ECO:0000313" key="1">
    <source>
        <dbReference type="EMBL" id="KRN88173.1"/>
    </source>
</evidence>
<accession>A0A0R2KPB1</accession>
<dbReference type="RefSeq" id="WP_010494445.1">
    <property type="nucleotide sequence ID" value="NZ_JQBK01000001.1"/>
</dbReference>
<dbReference type="AlphaFoldDB" id="A0A0R2KPB1"/>
<sequence>MENTMKEDFVGGYIEYFIPQLPKYEYGEWKVKVYAKLVFSNDATKKVGKKALLNKGFTTNGAKSNEFYKNFKILEKL</sequence>
<reference evidence="1 2" key="1">
    <citation type="journal article" date="2015" name="Genome Announc.">
        <title>Expanding the biotechnology potential of lactobacilli through comparative genomics of 213 strains and associated genera.</title>
        <authorList>
            <person name="Sun Z."/>
            <person name="Harris H.M."/>
            <person name="McCann A."/>
            <person name="Guo C."/>
            <person name="Argimon S."/>
            <person name="Zhang W."/>
            <person name="Yang X."/>
            <person name="Jeffery I.B."/>
            <person name="Cooney J.C."/>
            <person name="Kagawa T.F."/>
            <person name="Liu W."/>
            <person name="Song Y."/>
            <person name="Salvetti E."/>
            <person name="Wrobel A."/>
            <person name="Rasinkangas P."/>
            <person name="Parkhill J."/>
            <person name="Rea M.C."/>
            <person name="O'Sullivan O."/>
            <person name="Ritari J."/>
            <person name="Douillard F.P."/>
            <person name="Paul Ross R."/>
            <person name="Yang R."/>
            <person name="Briner A.E."/>
            <person name="Felis G.E."/>
            <person name="de Vos W.M."/>
            <person name="Barrangou R."/>
            <person name="Klaenhammer T.R."/>
            <person name="Caufield P.W."/>
            <person name="Cui Y."/>
            <person name="Zhang H."/>
            <person name="O'Toole P.W."/>
        </authorList>
    </citation>
    <scope>NUCLEOTIDE SEQUENCE [LARGE SCALE GENOMIC DNA]</scope>
    <source>
        <strain evidence="1 2">DSM 15353</strain>
    </source>
</reference>